<reference evidence="2 3" key="1">
    <citation type="submission" date="2018-05" db="EMBL/GenBank/DDBJ databases">
        <title>Amnibacterium sp. M8JJ-5, whole genome shotgun sequence.</title>
        <authorList>
            <person name="Tuo L."/>
        </authorList>
    </citation>
    <scope>NUCLEOTIDE SEQUENCE [LARGE SCALE GENOMIC DNA]</scope>
    <source>
        <strain evidence="2 3">M8JJ-5</strain>
    </source>
</reference>
<name>A0A2V1HW89_9MICO</name>
<dbReference type="Proteomes" id="UP000244893">
    <property type="component" value="Unassembled WGS sequence"/>
</dbReference>
<accession>A0A2V1HW89</accession>
<dbReference type="PROSITE" id="PS51819">
    <property type="entry name" value="VOC"/>
    <property type="match status" value="1"/>
</dbReference>
<dbReference type="PANTHER" id="PTHR33993:SF14">
    <property type="entry name" value="GB|AAF24581.1"/>
    <property type="match status" value="1"/>
</dbReference>
<dbReference type="InterPro" id="IPR052164">
    <property type="entry name" value="Anthracycline_SecMetBiosynth"/>
</dbReference>
<proteinExistence type="predicted"/>
<sequence>MAGHTRQVIETLTRLHWMDVISTDLTRTAEFYRSVFGWRMDDAIEHNGLPYHLLRDADGTVVAGAEEIPPHKGPSTWTLYVGTADTAALFRRSVDAGGRIGHEPYPLSGWGSLAYVLAPDGTGLGVAETSPPLGGATGAGRLIGAELQTPDPDATGKFLEQALGWRPRTGAIGGVRFDAGGVDARVLRGSGGAWIPVLAATTYAETVDAVIRDGGVCERRSDGTVLARDPFGAAFVLREPTAVLPTGSAG</sequence>
<dbReference type="InterPro" id="IPR029068">
    <property type="entry name" value="Glyas_Bleomycin-R_OHBP_Dase"/>
</dbReference>
<comment type="caution">
    <text evidence="2">The sequence shown here is derived from an EMBL/GenBank/DDBJ whole genome shotgun (WGS) entry which is preliminary data.</text>
</comment>
<evidence type="ECO:0000259" key="1">
    <source>
        <dbReference type="PROSITE" id="PS51819"/>
    </source>
</evidence>
<dbReference type="Gene3D" id="3.10.180.10">
    <property type="entry name" value="2,3-Dihydroxybiphenyl 1,2-Dioxygenase, domain 1"/>
    <property type="match status" value="2"/>
</dbReference>
<dbReference type="PANTHER" id="PTHR33993">
    <property type="entry name" value="GLYOXALASE-RELATED"/>
    <property type="match status" value="1"/>
</dbReference>
<dbReference type="InterPro" id="IPR037523">
    <property type="entry name" value="VOC_core"/>
</dbReference>
<evidence type="ECO:0000313" key="2">
    <source>
        <dbReference type="EMBL" id="PVZ95370.1"/>
    </source>
</evidence>
<keyword evidence="3" id="KW-1185">Reference proteome</keyword>
<dbReference type="SUPFAM" id="SSF54593">
    <property type="entry name" value="Glyoxalase/Bleomycin resistance protein/Dihydroxybiphenyl dioxygenase"/>
    <property type="match status" value="1"/>
</dbReference>
<dbReference type="AlphaFoldDB" id="A0A2V1HW89"/>
<feature type="domain" description="VOC" evidence="1">
    <location>
        <begin position="14"/>
        <end position="129"/>
    </location>
</feature>
<evidence type="ECO:0000313" key="3">
    <source>
        <dbReference type="Proteomes" id="UP000244893"/>
    </source>
</evidence>
<organism evidence="2 3">
    <name type="scientific">Amnibacterium flavum</name>
    <dbReference type="NCBI Taxonomy" id="2173173"/>
    <lineage>
        <taxon>Bacteria</taxon>
        <taxon>Bacillati</taxon>
        <taxon>Actinomycetota</taxon>
        <taxon>Actinomycetes</taxon>
        <taxon>Micrococcales</taxon>
        <taxon>Microbacteriaceae</taxon>
        <taxon>Amnibacterium</taxon>
    </lineage>
</organism>
<dbReference type="EMBL" id="QEOP01000001">
    <property type="protein sequence ID" value="PVZ95370.1"/>
    <property type="molecule type" value="Genomic_DNA"/>
</dbReference>
<gene>
    <name evidence="2" type="ORF">DDQ50_02295</name>
</gene>
<protein>
    <recommendedName>
        <fullName evidence="1">VOC domain-containing protein</fullName>
    </recommendedName>
</protein>
<dbReference type="InterPro" id="IPR004360">
    <property type="entry name" value="Glyas_Fos-R_dOase_dom"/>
</dbReference>
<dbReference type="Pfam" id="PF00903">
    <property type="entry name" value="Glyoxalase"/>
    <property type="match status" value="1"/>
</dbReference>